<dbReference type="AlphaFoldDB" id="X1AIR3"/>
<dbReference type="InterPro" id="IPR017853">
    <property type="entry name" value="GH"/>
</dbReference>
<dbReference type="SUPFAM" id="SSF51445">
    <property type="entry name" value="(Trans)glycosidases"/>
    <property type="match status" value="1"/>
</dbReference>
<evidence type="ECO:0008006" key="2">
    <source>
        <dbReference type="Google" id="ProtNLM"/>
    </source>
</evidence>
<accession>X1AIR3</accession>
<dbReference type="EMBL" id="BART01015244">
    <property type="protein sequence ID" value="GAG81979.1"/>
    <property type="molecule type" value="Genomic_DNA"/>
</dbReference>
<feature type="non-terminal residue" evidence="1">
    <location>
        <position position="269"/>
    </location>
</feature>
<reference evidence="1" key="1">
    <citation type="journal article" date="2014" name="Front. Microbiol.">
        <title>High frequency of phylogenetically diverse reductive dehalogenase-homologous genes in deep subseafloor sedimentary metagenomes.</title>
        <authorList>
            <person name="Kawai M."/>
            <person name="Futagami T."/>
            <person name="Toyoda A."/>
            <person name="Takaki Y."/>
            <person name="Nishi S."/>
            <person name="Hori S."/>
            <person name="Arai W."/>
            <person name="Tsubouchi T."/>
            <person name="Morono Y."/>
            <person name="Uchiyama I."/>
            <person name="Ito T."/>
            <person name="Fujiyama A."/>
            <person name="Inagaki F."/>
            <person name="Takami H."/>
        </authorList>
    </citation>
    <scope>NUCLEOTIDE SEQUENCE</scope>
    <source>
        <strain evidence="1">Expedition CK06-06</strain>
    </source>
</reference>
<sequence length="269" mass="31359">MVKKIIFLASLLTLCVLFFGKDVSSGSSLGLSEKIELAYAFTERTNEYRDFDLAQEAHFNAVLDYVLMWQSDEVIEDYLDLCYQYGFKVFVPLPYYDKETDFLNRAEIERQVNKWKSHPAVYSWYILDEPASNRIPKASQEEFYNLVKSLDTRSVSIAVRGSNSEEKWQSYFTEKAFDLLFFAMYPYVKGGAEYVDIYMNLCITRFLSHKKRNYPVIPIIQAFYDSDESDYLNPAGHLQEMYEVFEDYDLVSNGLAFYAWRPGGGRIGI</sequence>
<protein>
    <recommendedName>
        <fullName evidence="2">Glycoside hydrolase family 5 domain-containing protein</fullName>
    </recommendedName>
</protein>
<evidence type="ECO:0000313" key="1">
    <source>
        <dbReference type="EMBL" id="GAG81979.1"/>
    </source>
</evidence>
<organism evidence="1">
    <name type="scientific">marine sediment metagenome</name>
    <dbReference type="NCBI Taxonomy" id="412755"/>
    <lineage>
        <taxon>unclassified sequences</taxon>
        <taxon>metagenomes</taxon>
        <taxon>ecological metagenomes</taxon>
    </lineage>
</organism>
<comment type="caution">
    <text evidence="1">The sequence shown here is derived from an EMBL/GenBank/DDBJ whole genome shotgun (WGS) entry which is preliminary data.</text>
</comment>
<dbReference type="Gene3D" id="3.20.20.80">
    <property type="entry name" value="Glycosidases"/>
    <property type="match status" value="1"/>
</dbReference>
<name>X1AIR3_9ZZZZ</name>
<proteinExistence type="predicted"/>
<gene>
    <name evidence="1" type="ORF">S01H4_29656</name>
</gene>